<comment type="subcellular location">
    <subcellularLocation>
        <location evidence="1">Cell membrane</location>
        <topology evidence="1">Multi-pass membrane protein</topology>
    </subcellularLocation>
</comment>
<evidence type="ECO:0000259" key="9">
    <source>
        <dbReference type="Pfam" id="PF12704"/>
    </source>
</evidence>
<keyword evidence="4 7" id="KW-1133">Transmembrane helix</keyword>
<evidence type="ECO:0000259" key="8">
    <source>
        <dbReference type="Pfam" id="PF02687"/>
    </source>
</evidence>
<evidence type="ECO:0000256" key="3">
    <source>
        <dbReference type="ARBA" id="ARBA00022692"/>
    </source>
</evidence>
<dbReference type="GO" id="GO:0022857">
    <property type="term" value="F:transmembrane transporter activity"/>
    <property type="evidence" value="ECO:0007669"/>
    <property type="project" value="TreeGrafter"/>
</dbReference>
<dbReference type="EMBL" id="FUXL01000002">
    <property type="protein sequence ID" value="SJZ70522.1"/>
    <property type="molecule type" value="Genomic_DNA"/>
</dbReference>
<feature type="transmembrane region" description="Helical" evidence="7">
    <location>
        <begin position="361"/>
        <end position="388"/>
    </location>
</feature>
<dbReference type="AlphaFoldDB" id="A0A1T4MU57"/>
<dbReference type="InterPro" id="IPR003838">
    <property type="entry name" value="ABC3_permease_C"/>
</dbReference>
<dbReference type="Pfam" id="PF02687">
    <property type="entry name" value="FtsX"/>
    <property type="match status" value="1"/>
</dbReference>
<dbReference type="Proteomes" id="UP000190135">
    <property type="component" value="Unassembled WGS sequence"/>
</dbReference>
<comment type="similarity">
    <text evidence="6">Belongs to the ABC-4 integral membrane protein family.</text>
</comment>
<proteinExistence type="inferred from homology"/>
<keyword evidence="3 7" id="KW-0812">Transmembrane</keyword>
<dbReference type="Pfam" id="PF12704">
    <property type="entry name" value="MacB_PCD"/>
    <property type="match status" value="1"/>
</dbReference>
<keyword evidence="11" id="KW-1185">Reference proteome</keyword>
<accession>A0A1T4MU57</accession>
<evidence type="ECO:0000313" key="11">
    <source>
        <dbReference type="Proteomes" id="UP000190135"/>
    </source>
</evidence>
<evidence type="ECO:0000256" key="1">
    <source>
        <dbReference type="ARBA" id="ARBA00004651"/>
    </source>
</evidence>
<evidence type="ECO:0000256" key="5">
    <source>
        <dbReference type="ARBA" id="ARBA00023136"/>
    </source>
</evidence>
<gene>
    <name evidence="10" type="ORF">SAMN05428963_102294</name>
</gene>
<feature type="domain" description="MacB-like periplasmic core" evidence="9">
    <location>
        <begin position="19"/>
        <end position="242"/>
    </location>
</feature>
<dbReference type="PANTHER" id="PTHR30572">
    <property type="entry name" value="MEMBRANE COMPONENT OF TRANSPORTER-RELATED"/>
    <property type="match status" value="1"/>
</dbReference>
<feature type="transmembrane region" description="Helical" evidence="7">
    <location>
        <begin position="400"/>
        <end position="422"/>
    </location>
</feature>
<dbReference type="InterPro" id="IPR025857">
    <property type="entry name" value="MacB_PCD"/>
</dbReference>
<dbReference type="RefSeq" id="WP_078706961.1">
    <property type="nucleotide sequence ID" value="NZ_FUXL01000002.1"/>
</dbReference>
<evidence type="ECO:0000256" key="4">
    <source>
        <dbReference type="ARBA" id="ARBA00022989"/>
    </source>
</evidence>
<protein>
    <submittedName>
        <fullName evidence="10">Putative ABC transport system permease protein</fullName>
    </submittedName>
</protein>
<evidence type="ECO:0000313" key="10">
    <source>
        <dbReference type="EMBL" id="SJZ70522.1"/>
    </source>
</evidence>
<dbReference type="InterPro" id="IPR050250">
    <property type="entry name" value="Macrolide_Exporter_MacB"/>
</dbReference>
<reference evidence="10 11" key="1">
    <citation type="submission" date="2017-02" db="EMBL/GenBank/DDBJ databases">
        <authorList>
            <person name="Peterson S.W."/>
        </authorList>
    </citation>
    <scope>NUCLEOTIDE SEQUENCE [LARGE SCALE GENOMIC DNA]</scope>
    <source>
        <strain evidence="10 11">USBA 369</strain>
    </source>
</reference>
<keyword evidence="5 7" id="KW-0472">Membrane</keyword>
<feature type="domain" description="ABC3 transporter permease C-terminal" evidence="8">
    <location>
        <begin position="318"/>
        <end position="432"/>
    </location>
</feature>
<evidence type="ECO:0000256" key="7">
    <source>
        <dbReference type="SAM" id="Phobius"/>
    </source>
</evidence>
<dbReference type="STRING" id="1365950.SAMN05428963_102294"/>
<name>A0A1T4MU57_9HYPH</name>
<organism evidence="10 11">
    <name type="scientific">Consotaella salsifontis</name>
    <dbReference type="NCBI Taxonomy" id="1365950"/>
    <lineage>
        <taxon>Bacteria</taxon>
        <taxon>Pseudomonadati</taxon>
        <taxon>Pseudomonadota</taxon>
        <taxon>Alphaproteobacteria</taxon>
        <taxon>Hyphomicrobiales</taxon>
        <taxon>Aurantimonadaceae</taxon>
        <taxon>Consotaella</taxon>
    </lineage>
</organism>
<evidence type="ECO:0000256" key="2">
    <source>
        <dbReference type="ARBA" id="ARBA00022475"/>
    </source>
</evidence>
<sequence>MLGRMLWRSVLEGRRRKSLAAITVALSAALITTLFSLSVDVGDKMAKEMKSYGSNIRVSPKAEAMPLVIDGVDYNPLKDQDTLEEADLPKIKDIFWRNNIVGLSPRLAVAARVEGAADTSKPAEVNLVGTYFDHPLALPDDPDYRTGVRATNPFWRVDGAWPNEDMAGAPSEEVLVGANLASRLDVKTGDELTLSLAADSGAAETVKVSGILSTGDAEDDAVVAPLALVQGMTGLEGQVQSVDVSALTIPENELSNRARRDTGQLTAEEYDVWYCTAYVSSIAHQIEEAVPNAAARPIWQVAASEGVVIGRIQVLLLTVSLAAILAAAMAVSSLMNTTVLERSREIGLMKALGARRWEIQALFLGEAAMVGLVGGVLGLIVGVGLAQVVGRSVFGTGIDFQWITVPIVLVVSVATVMLGSILPARSISSLSPAEVLHGH</sequence>
<keyword evidence="2" id="KW-1003">Cell membrane</keyword>
<feature type="transmembrane region" description="Helical" evidence="7">
    <location>
        <begin position="314"/>
        <end position="340"/>
    </location>
</feature>
<dbReference type="OrthoDB" id="9770036at2"/>
<dbReference type="GO" id="GO:0005886">
    <property type="term" value="C:plasma membrane"/>
    <property type="evidence" value="ECO:0007669"/>
    <property type="project" value="UniProtKB-SubCell"/>
</dbReference>
<dbReference type="PANTHER" id="PTHR30572:SF4">
    <property type="entry name" value="ABC TRANSPORTER PERMEASE YTRF"/>
    <property type="match status" value="1"/>
</dbReference>
<evidence type="ECO:0000256" key="6">
    <source>
        <dbReference type="ARBA" id="ARBA00038076"/>
    </source>
</evidence>